<dbReference type="AlphaFoldDB" id="A0A6A6D3N5"/>
<feature type="compositionally biased region" description="Acidic residues" evidence="1">
    <location>
        <begin position="17"/>
        <end position="27"/>
    </location>
</feature>
<name>A0A6A6D3N5_ZASCE</name>
<dbReference type="EMBL" id="ML993579">
    <property type="protein sequence ID" value="KAF2173665.1"/>
    <property type="molecule type" value="Genomic_DNA"/>
</dbReference>
<gene>
    <name evidence="2" type="ORF">M409DRAFT_48608</name>
</gene>
<evidence type="ECO:0000313" key="3">
    <source>
        <dbReference type="Proteomes" id="UP000799537"/>
    </source>
</evidence>
<feature type="region of interest" description="Disordered" evidence="1">
    <location>
        <begin position="1"/>
        <end position="106"/>
    </location>
</feature>
<proteinExistence type="predicted"/>
<accession>A0A6A6D3N5</accession>
<feature type="compositionally biased region" description="Basic and acidic residues" evidence="1">
    <location>
        <begin position="35"/>
        <end position="47"/>
    </location>
</feature>
<feature type="region of interest" description="Disordered" evidence="1">
    <location>
        <begin position="249"/>
        <end position="276"/>
    </location>
</feature>
<feature type="compositionally biased region" description="Polar residues" evidence="1">
    <location>
        <begin position="249"/>
        <end position="261"/>
    </location>
</feature>
<dbReference type="Proteomes" id="UP000799537">
    <property type="component" value="Unassembled WGS sequence"/>
</dbReference>
<protein>
    <submittedName>
        <fullName evidence="2">Uncharacterized protein</fullName>
    </submittedName>
</protein>
<evidence type="ECO:0000313" key="2">
    <source>
        <dbReference type="EMBL" id="KAF2173665.1"/>
    </source>
</evidence>
<reference evidence="2" key="1">
    <citation type="journal article" date="2020" name="Stud. Mycol.">
        <title>101 Dothideomycetes genomes: a test case for predicting lifestyles and emergence of pathogens.</title>
        <authorList>
            <person name="Haridas S."/>
            <person name="Albert R."/>
            <person name="Binder M."/>
            <person name="Bloem J."/>
            <person name="Labutti K."/>
            <person name="Salamov A."/>
            <person name="Andreopoulos B."/>
            <person name="Baker S."/>
            <person name="Barry K."/>
            <person name="Bills G."/>
            <person name="Bluhm B."/>
            <person name="Cannon C."/>
            <person name="Castanera R."/>
            <person name="Culley D."/>
            <person name="Daum C."/>
            <person name="Ezra D."/>
            <person name="Gonzalez J."/>
            <person name="Henrissat B."/>
            <person name="Kuo A."/>
            <person name="Liang C."/>
            <person name="Lipzen A."/>
            <person name="Lutzoni F."/>
            <person name="Magnuson J."/>
            <person name="Mondo S."/>
            <person name="Nolan M."/>
            <person name="Ohm R."/>
            <person name="Pangilinan J."/>
            <person name="Park H.-J."/>
            <person name="Ramirez L."/>
            <person name="Alfaro M."/>
            <person name="Sun H."/>
            <person name="Tritt A."/>
            <person name="Yoshinaga Y."/>
            <person name="Zwiers L.-H."/>
            <person name="Turgeon B."/>
            <person name="Goodwin S."/>
            <person name="Spatafora J."/>
            <person name="Crous P."/>
            <person name="Grigoriev I."/>
        </authorList>
    </citation>
    <scope>NUCLEOTIDE SEQUENCE</scope>
    <source>
        <strain evidence="2">ATCC 36951</strain>
    </source>
</reference>
<dbReference type="GeneID" id="54564260"/>
<organism evidence="2 3">
    <name type="scientific">Zasmidium cellare ATCC 36951</name>
    <dbReference type="NCBI Taxonomy" id="1080233"/>
    <lineage>
        <taxon>Eukaryota</taxon>
        <taxon>Fungi</taxon>
        <taxon>Dikarya</taxon>
        <taxon>Ascomycota</taxon>
        <taxon>Pezizomycotina</taxon>
        <taxon>Dothideomycetes</taxon>
        <taxon>Dothideomycetidae</taxon>
        <taxon>Mycosphaerellales</taxon>
        <taxon>Mycosphaerellaceae</taxon>
        <taxon>Zasmidium</taxon>
    </lineage>
</organism>
<keyword evidence="3" id="KW-1185">Reference proteome</keyword>
<feature type="compositionally biased region" description="Pro residues" evidence="1">
    <location>
        <begin position="89"/>
        <end position="98"/>
    </location>
</feature>
<sequence>MKHHNHIVPRRTRVHEEDSDIEPDSPVDDTNSAPEMDRATQSHKGDGLEPWAKQYFHETHNKQALVPPPQHRHQRYDSSDGADEQNRPIEPPPRPKTPPKSQAQLDAEQLPRLNEELWRCTQPFDAERHGQLVSQLRDLVHRHKEEMERVKGVDLREFLRLERLVESLEEVLQRAFVRGEGRVGVVVLEDVVGAEEGVRRIAACYIHIARIEIVATYHKVDRSSPPTFTPFIAHSTKVFQLHEAIQATMGQSNSTPASPENATEPAAASPSPDSDTDMSIYEAHEYEYLYPFCPCDKCNRNELLESPYDDREVNGAVIKGRMNREVDLWETMMLFWPRCG</sequence>
<feature type="compositionally biased region" description="Basic residues" evidence="1">
    <location>
        <begin position="1"/>
        <end position="13"/>
    </location>
</feature>
<dbReference type="RefSeq" id="XP_033674554.1">
    <property type="nucleotide sequence ID" value="XM_033810988.1"/>
</dbReference>
<evidence type="ECO:0000256" key="1">
    <source>
        <dbReference type="SAM" id="MobiDB-lite"/>
    </source>
</evidence>